<evidence type="ECO:0000313" key="5">
    <source>
        <dbReference type="EMBL" id="MFC6668859.1"/>
    </source>
</evidence>
<dbReference type="PANTHER" id="PTHR30460">
    <property type="entry name" value="MODERATE CONDUCTANCE MECHANOSENSITIVE CHANNEL YBIO"/>
    <property type="match status" value="1"/>
</dbReference>
<evidence type="ECO:0000313" key="6">
    <source>
        <dbReference type="Proteomes" id="UP001596422"/>
    </source>
</evidence>
<comment type="caution">
    <text evidence="5">The sequence shown here is derived from an EMBL/GenBank/DDBJ whole genome shotgun (WGS) entry which is preliminary data.</text>
</comment>
<dbReference type="PANTHER" id="PTHR30460:SF0">
    <property type="entry name" value="MODERATE CONDUCTANCE MECHANOSENSITIVE CHANNEL YBIO"/>
    <property type="match status" value="1"/>
</dbReference>
<accession>A0ABW1ZTX6</accession>
<sequence length="155" mass="17794">MKLEFRLPYDTDIEKVRKIIKKTGLEMLEDEEMGPHFLLPLKSQGVMRVEESALIFRMKFTCKPGEQWVIRREAYRRVKEALAANGIEFAHRAVHVLLPRELSEQLQHSDPHTQTSALNAVSSAAAQEGLHPELRRSDRIDDERSKSPFEDEGSA</sequence>
<protein>
    <submittedName>
        <fullName evidence="5">Mechanosensitive ion channel family protein</fullName>
    </submittedName>
</protein>
<dbReference type="InterPro" id="IPR049278">
    <property type="entry name" value="MS_channel_C"/>
</dbReference>
<evidence type="ECO:0000256" key="2">
    <source>
        <dbReference type="ARBA" id="ARBA00022475"/>
    </source>
</evidence>
<feature type="compositionally biased region" description="Polar residues" evidence="3">
    <location>
        <begin position="112"/>
        <end position="125"/>
    </location>
</feature>
<feature type="compositionally biased region" description="Basic and acidic residues" evidence="3">
    <location>
        <begin position="130"/>
        <end position="149"/>
    </location>
</feature>
<evidence type="ECO:0000256" key="1">
    <source>
        <dbReference type="ARBA" id="ARBA00004236"/>
    </source>
</evidence>
<keyword evidence="2" id="KW-1003">Cell membrane</keyword>
<organism evidence="5 6">
    <name type="scientific">Marinobacterium aestuariivivens</name>
    <dbReference type="NCBI Taxonomy" id="1698799"/>
    <lineage>
        <taxon>Bacteria</taxon>
        <taxon>Pseudomonadati</taxon>
        <taxon>Pseudomonadota</taxon>
        <taxon>Gammaproteobacteria</taxon>
        <taxon>Oceanospirillales</taxon>
        <taxon>Oceanospirillaceae</taxon>
        <taxon>Marinobacterium</taxon>
    </lineage>
</organism>
<evidence type="ECO:0000256" key="3">
    <source>
        <dbReference type="SAM" id="MobiDB-lite"/>
    </source>
</evidence>
<evidence type="ECO:0000259" key="4">
    <source>
        <dbReference type="Pfam" id="PF21082"/>
    </source>
</evidence>
<keyword evidence="2" id="KW-0472">Membrane</keyword>
<feature type="domain" description="Mechanosensitive ion channel MscS C-terminal" evidence="4">
    <location>
        <begin position="2"/>
        <end position="89"/>
    </location>
</feature>
<dbReference type="SUPFAM" id="SSF82689">
    <property type="entry name" value="Mechanosensitive channel protein MscS (YggB), C-terminal domain"/>
    <property type="match status" value="1"/>
</dbReference>
<name>A0ABW1ZTX6_9GAMM</name>
<keyword evidence="6" id="KW-1185">Reference proteome</keyword>
<dbReference type="EMBL" id="JBHSWE010000001">
    <property type="protein sequence ID" value="MFC6668859.1"/>
    <property type="molecule type" value="Genomic_DNA"/>
</dbReference>
<dbReference type="Gene3D" id="3.30.70.100">
    <property type="match status" value="1"/>
</dbReference>
<proteinExistence type="predicted"/>
<dbReference type="Proteomes" id="UP001596422">
    <property type="component" value="Unassembled WGS sequence"/>
</dbReference>
<dbReference type="RefSeq" id="WP_379907417.1">
    <property type="nucleotide sequence ID" value="NZ_JBHSWE010000001.1"/>
</dbReference>
<feature type="region of interest" description="Disordered" evidence="3">
    <location>
        <begin position="104"/>
        <end position="155"/>
    </location>
</feature>
<dbReference type="InterPro" id="IPR045276">
    <property type="entry name" value="YbiO_bact"/>
</dbReference>
<dbReference type="Pfam" id="PF21082">
    <property type="entry name" value="MS_channel_3rd"/>
    <property type="match status" value="1"/>
</dbReference>
<comment type="subcellular location">
    <subcellularLocation>
        <location evidence="1">Cell membrane</location>
    </subcellularLocation>
</comment>
<reference evidence="6" key="1">
    <citation type="journal article" date="2019" name="Int. J. Syst. Evol. Microbiol.">
        <title>The Global Catalogue of Microorganisms (GCM) 10K type strain sequencing project: providing services to taxonomists for standard genome sequencing and annotation.</title>
        <authorList>
            <consortium name="The Broad Institute Genomics Platform"/>
            <consortium name="The Broad Institute Genome Sequencing Center for Infectious Disease"/>
            <person name="Wu L."/>
            <person name="Ma J."/>
        </authorList>
    </citation>
    <scope>NUCLEOTIDE SEQUENCE [LARGE SCALE GENOMIC DNA]</scope>
    <source>
        <strain evidence="6">NBRC 111756</strain>
    </source>
</reference>
<dbReference type="InterPro" id="IPR011066">
    <property type="entry name" value="MscS_channel_C_sf"/>
</dbReference>
<gene>
    <name evidence="5" type="ORF">ACFQDL_01105</name>
</gene>